<protein>
    <submittedName>
        <fullName evidence="9">Permease of the major facilitator superfamily</fullName>
    </submittedName>
</protein>
<reference evidence="9 10" key="1">
    <citation type="submission" date="2018-06" db="EMBL/GenBank/DDBJ databases">
        <authorList>
            <consortium name="Pathogen Informatics"/>
            <person name="Doyle S."/>
        </authorList>
    </citation>
    <scope>NUCLEOTIDE SEQUENCE [LARGE SCALE GENOMIC DNA]</scope>
    <source>
        <strain evidence="9 10">NCTC13316</strain>
    </source>
</reference>
<evidence type="ECO:0000256" key="5">
    <source>
        <dbReference type="ARBA" id="ARBA00022989"/>
    </source>
</evidence>
<evidence type="ECO:0000256" key="7">
    <source>
        <dbReference type="SAM" id="Phobius"/>
    </source>
</evidence>
<dbReference type="InterPro" id="IPR020846">
    <property type="entry name" value="MFS_dom"/>
</dbReference>
<comment type="subcellular location">
    <subcellularLocation>
        <location evidence="1">Cell membrane</location>
        <topology evidence="1">Multi-pass membrane protein</topology>
    </subcellularLocation>
</comment>
<accession>A0A378JQE5</accession>
<proteinExistence type="predicted"/>
<feature type="transmembrane region" description="Helical" evidence="7">
    <location>
        <begin position="178"/>
        <end position="195"/>
    </location>
</feature>
<evidence type="ECO:0000256" key="2">
    <source>
        <dbReference type="ARBA" id="ARBA00022448"/>
    </source>
</evidence>
<dbReference type="InterPro" id="IPR036259">
    <property type="entry name" value="MFS_trans_sf"/>
</dbReference>
<dbReference type="PANTHER" id="PTHR23513:SF6">
    <property type="entry name" value="MAJOR FACILITATOR SUPERFAMILY ASSOCIATED DOMAIN-CONTAINING PROTEIN"/>
    <property type="match status" value="1"/>
</dbReference>
<feature type="transmembrane region" description="Helical" evidence="7">
    <location>
        <begin position="349"/>
        <end position="369"/>
    </location>
</feature>
<feature type="transmembrane region" description="Helical" evidence="7">
    <location>
        <begin position="216"/>
        <end position="240"/>
    </location>
</feature>
<name>A0A378JQE5_9GAMM</name>
<feature type="transmembrane region" description="Helical" evidence="7">
    <location>
        <begin position="51"/>
        <end position="74"/>
    </location>
</feature>
<keyword evidence="10" id="KW-1185">Reference proteome</keyword>
<feature type="transmembrane region" description="Helical" evidence="7">
    <location>
        <begin position="375"/>
        <end position="396"/>
    </location>
</feature>
<keyword evidence="5 7" id="KW-1133">Transmembrane helix</keyword>
<feature type="transmembrane region" description="Helical" evidence="7">
    <location>
        <begin position="260"/>
        <end position="279"/>
    </location>
</feature>
<dbReference type="AlphaFoldDB" id="A0A378JQE5"/>
<evidence type="ECO:0000256" key="1">
    <source>
        <dbReference type="ARBA" id="ARBA00004651"/>
    </source>
</evidence>
<evidence type="ECO:0000313" key="10">
    <source>
        <dbReference type="Proteomes" id="UP000254794"/>
    </source>
</evidence>
<keyword evidence="3" id="KW-1003">Cell membrane</keyword>
<dbReference type="Pfam" id="PF05977">
    <property type="entry name" value="MFS_3"/>
    <property type="match status" value="1"/>
</dbReference>
<dbReference type="Proteomes" id="UP000254794">
    <property type="component" value="Unassembled WGS sequence"/>
</dbReference>
<evidence type="ECO:0000256" key="4">
    <source>
        <dbReference type="ARBA" id="ARBA00022692"/>
    </source>
</evidence>
<keyword evidence="6 7" id="KW-0472">Membrane</keyword>
<organism evidence="9 10">
    <name type="scientific">Legionella busanensis</name>
    <dbReference type="NCBI Taxonomy" id="190655"/>
    <lineage>
        <taxon>Bacteria</taxon>
        <taxon>Pseudomonadati</taxon>
        <taxon>Pseudomonadota</taxon>
        <taxon>Gammaproteobacteria</taxon>
        <taxon>Legionellales</taxon>
        <taxon>Legionellaceae</taxon>
        <taxon>Legionella</taxon>
    </lineage>
</organism>
<feature type="transmembrane region" description="Helical" evidence="7">
    <location>
        <begin position="25"/>
        <end position="45"/>
    </location>
</feature>
<dbReference type="GO" id="GO:0005886">
    <property type="term" value="C:plasma membrane"/>
    <property type="evidence" value="ECO:0007669"/>
    <property type="project" value="UniProtKB-SubCell"/>
</dbReference>
<evidence type="ECO:0000256" key="3">
    <source>
        <dbReference type="ARBA" id="ARBA00022475"/>
    </source>
</evidence>
<dbReference type="GO" id="GO:0022857">
    <property type="term" value="F:transmembrane transporter activity"/>
    <property type="evidence" value="ECO:0007669"/>
    <property type="project" value="InterPro"/>
</dbReference>
<evidence type="ECO:0000259" key="8">
    <source>
        <dbReference type="PROSITE" id="PS50850"/>
    </source>
</evidence>
<dbReference type="PANTHER" id="PTHR23513">
    <property type="entry name" value="INTEGRAL MEMBRANE EFFLUX PROTEIN-RELATED"/>
    <property type="match status" value="1"/>
</dbReference>
<dbReference type="OrthoDB" id="5652562at2"/>
<dbReference type="CDD" id="cd06173">
    <property type="entry name" value="MFS_MefA_like"/>
    <property type="match status" value="1"/>
</dbReference>
<sequence>MNFFKLPFVKPFTYPGFRFIYSSEICFFTAVWMAGMVFGLIATHIKGNSPFYVGLIGFGFNLPMLFGPLVGAIVDRYQKPLIMRLVSLSGLFAALFMAILLLFGWPNFWLMLFLVIIYGFSQSFYFPAIVASVSDIITDENVKGSATSLINSTNRVVMFFGYGLGALLITYISEGATYWFNALLFLLSFVFLLNIPHKVEKQITRKSVLQEMLAGLFYVKNSLPVFVIITVLGFIGLLGWPYLFLIPVVNRYYLGGNAGTLGLLLAIGGVGGTIGAFYMSARKTVLGLNRIFLISLLILVISMFLLAFCRSVWLAIPVLLLVDFGLMVTLTAGMVFIQQIVPQDFQGRVIGIITMVSFGTIPIGSTLFYGLVGSFFNVMIAFGVAAIILLFVLFWYMKKIPKIRQIIAPLYLQKGLIKHVDEAGSI</sequence>
<dbReference type="SUPFAM" id="SSF103473">
    <property type="entry name" value="MFS general substrate transporter"/>
    <property type="match status" value="1"/>
</dbReference>
<feature type="transmembrane region" description="Helical" evidence="7">
    <location>
        <begin position="109"/>
        <end position="133"/>
    </location>
</feature>
<dbReference type="InterPro" id="IPR010290">
    <property type="entry name" value="TM_effector"/>
</dbReference>
<keyword evidence="4 7" id="KW-0812">Transmembrane</keyword>
<evidence type="ECO:0000256" key="6">
    <source>
        <dbReference type="ARBA" id="ARBA00023136"/>
    </source>
</evidence>
<dbReference type="InterPro" id="IPR022324">
    <property type="entry name" value="Bacilysin_exporter_BacE_put"/>
</dbReference>
<dbReference type="RefSeq" id="WP_115332429.1">
    <property type="nucleotide sequence ID" value="NZ_CAAAHP010000003.1"/>
</dbReference>
<dbReference type="EMBL" id="UGOD01000001">
    <property type="protein sequence ID" value="STX52908.1"/>
    <property type="molecule type" value="Genomic_DNA"/>
</dbReference>
<gene>
    <name evidence="9" type="primary">bacE</name>
    <name evidence="9" type="ORF">NCTC13316_03034</name>
</gene>
<feature type="transmembrane region" description="Helical" evidence="7">
    <location>
        <begin position="314"/>
        <end position="337"/>
    </location>
</feature>
<feature type="transmembrane region" description="Helical" evidence="7">
    <location>
        <begin position="81"/>
        <end position="103"/>
    </location>
</feature>
<dbReference type="PROSITE" id="PS50850">
    <property type="entry name" value="MFS"/>
    <property type="match status" value="1"/>
</dbReference>
<dbReference type="Gene3D" id="1.20.1250.20">
    <property type="entry name" value="MFS general substrate transporter like domains"/>
    <property type="match status" value="1"/>
</dbReference>
<dbReference type="PRINTS" id="PR01988">
    <property type="entry name" value="EXPORTERBACE"/>
</dbReference>
<feature type="transmembrane region" description="Helical" evidence="7">
    <location>
        <begin position="154"/>
        <end position="172"/>
    </location>
</feature>
<evidence type="ECO:0000313" key="9">
    <source>
        <dbReference type="EMBL" id="STX52908.1"/>
    </source>
</evidence>
<feature type="transmembrane region" description="Helical" evidence="7">
    <location>
        <begin position="291"/>
        <end position="308"/>
    </location>
</feature>
<feature type="domain" description="Major facilitator superfamily (MFS) profile" evidence="8">
    <location>
        <begin position="1"/>
        <end position="401"/>
    </location>
</feature>
<keyword evidence="2" id="KW-0813">Transport</keyword>